<feature type="domain" description="B box-type" evidence="2">
    <location>
        <begin position="51"/>
        <end position="84"/>
    </location>
</feature>
<dbReference type="PANTHER" id="PTHR25462">
    <property type="entry name" value="BONUS, ISOFORM C-RELATED"/>
    <property type="match status" value="1"/>
</dbReference>
<reference evidence="3" key="1">
    <citation type="journal article" date="2019" name="bioRxiv">
        <title>The Genome of the Zebra Mussel, Dreissena polymorpha: A Resource for Invasive Species Research.</title>
        <authorList>
            <person name="McCartney M.A."/>
            <person name="Auch B."/>
            <person name="Kono T."/>
            <person name="Mallez S."/>
            <person name="Zhang Y."/>
            <person name="Obille A."/>
            <person name="Becker A."/>
            <person name="Abrahante J.E."/>
            <person name="Garbe J."/>
            <person name="Badalamenti J.P."/>
            <person name="Herman A."/>
            <person name="Mangelson H."/>
            <person name="Liachko I."/>
            <person name="Sullivan S."/>
            <person name="Sone E.D."/>
            <person name="Koren S."/>
            <person name="Silverstein K.A.T."/>
            <person name="Beckman K.B."/>
            <person name="Gohl D.M."/>
        </authorList>
    </citation>
    <scope>NUCLEOTIDE SEQUENCE</scope>
    <source>
        <strain evidence="3">Duluth1</strain>
        <tissue evidence="3">Whole animal</tissue>
    </source>
</reference>
<gene>
    <name evidence="3" type="ORF">DPMN_037677</name>
</gene>
<name>A0A9D4MD65_DREPO</name>
<comment type="caution">
    <text evidence="3">The sequence shown here is derived from an EMBL/GenBank/DDBJ whole genome shotgun (WGS) entry which is preliminary data.</text>
</comment>
<evidence type="ECO:0000313" key="3">
    <source>
        <dbReference type="EMBL" id="KAH3874433.1"/>
    </source>
</evidence>
<sequence length="532" mass="58968">METDTRGIMGATLEANLSKKLETCQLTTETRSTSKASLDGPELEGASGEIKHIGKCDLHPSQDLNAFCEDDEMLCCNICTLDHRGMLFSGRQCTFVELPRVAKTFCHDADFSNLPLKLKDMLTLLENTMHELSEEEKLVKRDADAVKMTIKDCSDTLARLIDKLQDQAFEAVEKLKTSITKDILTQKKLCESFHAKLESICNVVADERVDDTTAFIGLTKGKTLLSSARQLITDTEARLRCGIEFHTDKELHKMLSQMQYFGTVNSIERKFRLAEKSEVNITLSGDTTPRCDITAMCELPNGMLVLVDAANSKLKVFNESLQHLSQRYLTSPPLDMCVIGESELAVVTCGEAHFYIVNESGLGQEKSIKISNQSTGIAYFDFHLFVARKTALYKYSLDGKINKRIYKDGAAGGKVTMSRCAIGRDGKYIYVTGPDCQGLLILDISGNRLAFIKHNYLYSPQGLHVAPGGQVFVCGTGSQTVMQLDREWSRLVMVADGDNGLTSPRSVVLSNRKSCLIIGQEATEKILVFRVT</sequence>
<keyword evidence="1" id="KW-0863">Zinc-finger</keyword>
<dbReference type="InterPro" id="IPR011042">
    <property type="entry name" value="6-blade_b-propeller_TolB-like"/>
</dbReference>
<dbReference type="Pfam" id="PF00643">
    <property type="entry name" value="zf-B_box"/>
    <property type="match status" value="1"/>
</dbReference>
<evidence type="ECO:0000256" key="1">
    <source>
        <dbReference type="PROSITE-ProRule" id="PRU00024"/>
    </source>
</evidence>
<dbReference type="EMBL" id="JAIWYP010000002">
    <property type="protein sequence ID" value="KAH3874433.1"/>
    <property type="molecule type" value="Genomic_DNA"/>
</dbReference>
<dbReference type="PANTHER" id="PTHR25462:SF296">
    <property type="entry name" value="MEIOTIC P26, ISOFORM F"/>
    <property type="match status" value="1"/>
</dbReference>
<protein>
    <recommendedName>
        <fullName evidence="2">B box-type domain-containing protein</fullName>
    </recommendedName>
</protein>
<dbReference type="SUPFAM" id="SSF101898">
    <property type="entry name" value="NHL repeat"/>
    <property type="match status" value="1"/>
</dbReference>
<proteinExistence type="predicted"/>
<dbReference type="Proteomes" id="UP000828390">
    <property type="component" value="Unassembled WGS sequence"/>
</dbReference>
<dbReference type="GO" id="GO:0005654">
    <property type="term" value="C:nucleoplasm"/>
    <property type="evidence" value="ECO:0007669"/>
    <property type="project" value="TreeGrafter"/>
</dbReference>
<keyword evidence="4" id="KW-1185">Reference proteome</keyword>
<dbReference type="InterPro" id="IPR000315">
    <property type="entry name" value="Znf_B-box"/>
</dbReference>
<dbReference type="Gene3D" id="2.120.10.30">
    <property type="entry name" value="TolB, C-terminal domain"/>
    <property type="match status" value="1"/>
</dbReference>
<reference evidence="3" key="2">
    <citation type="submission" date="2020-11" db="EMBL/GenBank/DDBJ databases">
        <authorList>
            <person name="McCartney M.A."/>
            <person name="Auch B."/>
            <person name="Kono T."/>
            <person name="Mallez S."/>
            <person name="Becker A."/>
            <person name="Gohl D.M."/>
            <person name="Silverstein K.A.T."/>
            <person name="Koren S."/>
            <person name="Bechman K.B."/>
            <person name="Herman A."/>
            <person name="Abrahante J.E."/>
            <person name="Garbe J."/>
        </authorList>
    </citation>
    <scope>NUCLEOTIDE SEQUENCE</scope>
    <source>
        <strain evidence="3">Duluth1</strain>
        <tissue evidence="3">Whole animal</tissue>
    </source>
</reference>
<evidence type="ECO:0000259" key="2">
    <source>
        <dbReference type="PROSITE" id="PS50119"/>
    </source>
</evidence>
<dbReference type="InterPro" id="IPR047153">
    <property type="entry name" value="TRIM45/56/19-like"/>
</dbReference>
<dbReference type="PROSITE" id="PS50119">
    <property type="entry name" value="ZF_BBOX"/>
    <property type="match status" value="1"/>
</dbReference>
<organism evidence="3 4">
    <name type="scientific">Dreissena polymorpha</name>
    <name type="common">Zebra mussel</name>
    <name type="synonym">Mytilus polymorpha</name>
    <dbReference type="NCBI Taxonomy" id="45954"/>
    <lineage>
        <taxon>Eukaryota</taxon>
        <taxon>Metazoa</taxon>
        <taxon>Spiralia</taxon>
        <taxon>Lophotrochozoa</taxon>
        <taxon>Mollusca</taxon>
        <taxon>Bivalvia</taxon>
        <taxon>Autobranchia</taxon>
        <taxon>Heteroconchia</taxon>
        <taxon>Euheterodonta</taxon>
        <taxon>Imparidentia</taxon>
        <taxon>Neoheterodontei</taxon>
        <taxon>Myida</taxon>
        <taxon>Dreissenoidea</taxon>
        <taxon>Dreissenidae</taxon>
        <taxon>Dreissena</taxon>
    </lineage>
</organism>
<dbReference type="GO" id="GO:0008270">
    <property type="term" value="F:zinc ion binding"/>
    <property type="evidence" value="ECO:0007669"/>
    <property type="project" value="UniProtKB-KW"/>
</dbReference>
<keyword evidence="1" id="KW-0862">Zinc</keyword>
<accession>A0A9D4MD65</accession>
<dbReference type="Gene3D" id="3.30.160.60">
    <property type="entry name" value="Classic Zinc Finger"/>
    <property type="match status" value="1"/>
</dbReference>
<evidence type="ECO:0000313" key="4">
    <source>
        <dbReference type="Proteomes" id="UP000828390"/>
    </source>
</evidence>
<dbReference type="GO" id="GO:0061630">
    <property type="term" value="F:ubiquitin protein ligase activity"/>
    <property type="evidence" value="ECO:0007669"/>
    <property type="project" value="TreeGrafter"/>
</dbReference>
<keyword evidence="1" id="KW-0479">Metal-binding</keyword>
<dbReference type="CDD" id="cd19756">
    <property type="entry name" value="Bbox2"/>
    <property type="match status" value="1"/>
</dbReference>
<dbReference type="AlphaFoldDB" id="A0A9D4MD65"/>
<dbReference type="SUPFAM" id="SSF57845">
    <property type="entry name" value="B-box zinc-binding domain"/>
    <property type="match status" value="1"/>
</dbReference>